<evidence type="ECO:0000256" key="1">
    <source>
        <dbReference type="SAM" id="MobiDB-lite"/>
    </source>
</evidence>
<evidence type="ECO:0000313" key="2">
    <source>
        <dbReference type="EMBL" id="CAE4657936.1"/>
    </source>
</evidence>
<protein>
    <recommendedName>
        <fullName evidence="3">DDE Tnp4 domain-containing protein</fullName>
    </recommendedName>
</protein>
<accession>A0A7S4SW51</accession>
<proteinExistence type="predicted"/>
<evidence type="ECO:0008006" key="3">
    <source>
        <dbReference type="Google" id="ProtNLM"/>
    </source>
</evidence>
<dbReference type="EMBL" id="HBNS01055253">
    <property type="protein sequence ID" value="CAE4657936.1"/>
    <property type="molecule type" value="Transcribed_RNA"/>
</dbReference>
<gene>
    <name evidence="2" type="ORF">DBRI00130_LOCUS39983</name>
</gene>
<organism evidence="2">
    <name type="scientific">Ditylum brightwellii</name>
    <dbReference type="NCBI Taxonomy" id="49249"/>
    <lineage>
        <taxon>Eukaryota</taxon>
        <taxon>Sar</taxon>
        <taxon>Stramenopiles</taxon>
        <taxon>Ochrophyta</taxon>
        <taxon>Bacillariophyta</taxon>
        <taxon>Mediophyceae</taxon>
        <taxon>Lithodesmiophycidae</taxon>
        <taxon>Lithodesmiales</taxon>
        <taxon>Lithodesmiaceae</taxon>
        <taxon>Ditylum</taxon>
    </lineage>
</organism>
<sequence>MDRKHSPSDSQPNERPSKKKRITESEQQSMLRIFIEKARNIMASTFSGHHMTQKEERVFREFFGCGLLTVSKLWMLLLSFGFLNENEDPAYLLWALMFMKMYGTESDMSTRAGVNPNTFRDWSWSLINSISDLEAEVIIFEHRKKIDKGNDCLMSVDSTDCRIPQHGRTFASHKFKGKSGLRYEVGIGILSGDIVWVHGPFPCGAWPDINIFRDSLLSYLEEAERTEADDGYIGESPAHVKCPKNFSNPPENLAMQSRVRSRQETVNKRLKQWKCLSEMYRHDLLRHGDVFRAVAVITQLEIENGHPLFEVEYDDKS</sequence>
<name>A0A7S4SW51_9STRA</name>
<dbReference type="AlphaFoldDB" id="A0A7S4SW51"/>
<feature type="region of interest" description="Disordered" evidence="1">
    <location>
        <begin position="1"/>
        <end position="26"/>
    </location>
</feature>
<reference evidence="2" key="1">
    <citation type="submission" date="2021-01" db="EMBL/GenBank/DDBJ databases">
        <authorList>
            <person name="Corre E."/>
            <person name="Pelletier E."/>
            <person name="Niang G."/>
            <person name="Scheremetjew M."/>
            <person name="Finn R."/>
            <person name="Kale V."/>
            <person name="Holt S."/>
            <person name="Cochrane G."/>
            <person name="Meng A."/>
            <person name="Brown T."/>
            <person name="Cohen L."/>
        </authorList>
    </citation>
    <scope>NUCLEOTIDE SEQUENCE</scope>
    <source>
        <strain evidence="2">GSO104</strain>
    </source>
</reference>